<name>A0A8S1PQZ6_PARPR</name>
<evidence type="ECO:0000313" key="4">
    <source>
        <dbReference type="EMBL" id="CAD8105431.1"/>
    </source>
</evidence>
<dbReference type="Proteomes" id="UP000688137">
    <property type="component" value="Unassembled WGS sequence"/>
</dbReference>
<evidence type="ECO:0000256" key="2">
    <source>
        <dbReference type="ARBA" id="ARBA00022840"/>
    </source>
</evidence>
<evidence type="ECO:0008006" key="6">
    <source>
        <dbReference type="Google" id="ProtNLM"/>
    </source>
</evidence>
<dbReference type="NCBIfam" id="TIGR00152">
    <property type="entry name" value="dephospho-CoA kinase"/>
    <property type="match status" value="1"/>
</dbReference>
<accession>A0A8S1PQZ6</accession>
<keyword evidence="3" id="KW-0472">Membrane</keyword>
<dbReference type="GO" id="GO:0005524">
    <property type="term" value="F:ATP binding"/>
    <property type="evidence" value="ECO:0007669"/>
    <property type="project" value="UniProtKB-KW"/>
</dbReference>
<evidence type="ECO:0000313" key="5">
    <source>
        <dbReference type="Proteomes" id="UP000688137"/>
    </source>
</evidence>
<organism evidence="4 5">
    <name type="scientific">Paramecium primaurelia</name>
    <dbReference type="NCBI Taxonomy" id="5886"/>
    <lineage>
        <taxon>Eukaryota</taxon>
        <taxon>Sar</taxon>
        <taxon>Alveolata</taxon>
        <taxon>Ciliophora</taxon>
        <taxon>Intramacronucleata</taxon>
        <taxon>Oligohymenophorea</taxon>
        <taxon>Peniculida</taxon>
        <taxon>Parameciidae</taxon>
        <taxon>Paramecium</taxon>
    </lineage>
</organism>
<dbReference type="PROSITE" id="PS51219">
    <property type="entry name" value="DPCK"/>
    <property type="match status" value="1"/>
</dbReference>
<dbReference type="EMBL" id="CAJJDM010000130">
    <property type="protein sequence ID" value="CAD8105431.1"/>
    <property type="molecule type" value="Genomic_DNA"/>
</dbReference>
<dbReference type="AlphaFoldDB" id="A0A8S1PQZ6"/>
<proteinExistence type="inferred from homology"/>
<evidence type="ECO:0000256" key="1">
    <source>
        <dbReference type="ARBA" id="ARBA00022741"/>
    </source>
</evidence>
<keyword evidence="5" id="KW-1185">Reference proteome</keyword>
<dbReference type="GO" id="GO:0015937">
    <property type="term" value="P:coenzyme A biosynthetic process"/>
    <property type="evidence" value="ECO:0007669"/>
    <property type="project" value="InterPro"/>
</dbReference>
<protein>
    <recommendedName>
        <fullName evidence="6">Dephospho-CoA kinase</fullName>
    </recommendedName>
</protein>
<dbReference type="PANTHER" id="PTHR10695:SF46">
    <property type="entry name" value="BIFUNCTIONAL COENZYME A SYNTHASE-RELATED"/>
    <property type="match status" value="1"/>
</dbReference>
<keyword evidence="3" id="KW-0812">Transmembrane</keyword>
<comment type="caution">
    <text evidence="4">The sequence shown here is derived from an EMBL/GenBank/DDBJ whole genome shotgun (WGS) entry which is preliminary data.</text>
</comment>
<gene>
    <name evidence="4" type="ORF">PPRIM_AZ9-3.1.T1270068</name>
</gene>
<dbReference type="PANTHER" id="PTHR10695">
    <property type="entry name" value="DEPHOSPHO-COA KINASE-RELATED"/>
    <property type="match status" value="1"/>
</dbReference>
<dbReference type="InterPro" id="IPR001977">
    <property type="entry name" value="Depp_CoAkinase"/>
</dbReference>
<dbReference type="GO" id="GO:0004140">
    <property type="term" value="F:dephospho-CoA kinase activity"/>
    <property type="evidence" value="ECO:0007669"/>
    <property type="project" value="InterPro"/>
</dbReference>
<dbReference type="CDD" id="cd02022">
    <property type="entry name" value="DPCK"/>
    <property type="match status" value="1"/>
</dbReference>
<dbReference type="HAMAP" id="MF_00376">
    <property type="entry name" value="Dephospho_CoA_kinase"/>
    <property type="match status" value="1"/>
</dbReference>
<evidence type="ECO:0000256" key="3">
    <source>
        <dbReference type="SAM" id="Phobius"/>
    </source>
</evidence>
<sequence>MEQLNSEEQVIIEEIIHSEHTEIHIIEYICYPFYLALLCLLCILINLNKRKFRRRYRVDEIFLFIAVYLFNVLITWNFFDFFDKIVRFIITLIIIFGIQHYIGRVQIVGITGGIGCGKSTIAKYFNEFLKVQVIDCDQIARDIVEPGKPAYKLIVQRFGLSILAGQQDGQPIDRQKLAEVVFQDSQKRKQLQAITNKFIFKEIAKSIWKICFVQKDQYVVIDAPLLFESKVLEYFCFPIITVVVTSQEEIIKRVKERSGLTEEQILQRIESQMKAEIKIKKSDIVITNDKSEKSLIRQVQEKVFEYLI</sequence>
<dbReference type="OMA" id="CQMDIEQ"/>
<keyword evidence="2" id="KW-0067">ATP-binding</keyword>
<feature type="transmembrane region" description="Helical" evidence="3">
    <location>
        <begin position="31"/>
        <end position="49"/>
    </location>
</feature>
<dbReference type="Pfam" id="PF01121">
    <property type="entry name" value="CoaE"/>
    <property type="match status" value="1"/>
</dbReference>
<keyword evidence="3" id="KW-1133">Transmembrane helix</keyword>
<reference evidence="4" key="1">
    <citation type="submission" date="2021-01" db="EMBL/GenBank/DDBJ databases">
        <authorList>
            <consortium name="Genoscope - CEA"/>
            <person name="William W."/>
        </authorList>
    </citation>
    <scope>NUCLEOTIDE SEQUENCE</scope>
</reference>
<keyword evidence="1" id="KW-0547">Nucleotide-binding</keyword>
<feature type="transmembrane region" description="Helical" evidence="3">
    <location>
        <begin position="61"/>
        <end position="79"/>
    </location>
</feature>